<dbReference type="InterPro" id="IPR053014">
    <property type="entry name" value="Cuticle_assoc_divergent"/>
</dbReference>
<dbReference type="SUPFAM" id="SSF57362">
    <property type="entry name" value="BPTI-like"/>
    <property type="match status" value="3"/>
</dbReference>
<keyword evidence="3" id="KW-1185">Reference proteome</keyword>
<dbReference type="Gene3D" id="4.10.410.10">
    <property type="entry name" value="Pancreatic trypsin inhibitor Kunitz domain"/>
    <property type="match status" value="3"/>
</dbReference>
<name>A0A0R3PC30_ANGCS</name>
<dbReference type="PANTHER" id="PTHR46339:SF6">
    <property type="entry name" value="BPTI_KUNITZ INHIBITOR DOMAIN-CONTAINING PROTEIN"/>
    <property type="match status" value="1"/>
</dbReference>
<dbReference type="Pfam" id="PF00014">
    <property type="entry name" value="Kunitz_BPTI"/>
    <property type="match status" value="3"/>
</dbReference>
<dbReference type="WBParaSite" id="ACOC_0000132401-mRNA-1">
    <property type="protein sequence ID" value="ACOC_0000132401-mRNA-1"/>
    <property type="gene ID" value="ACOC_0000132401"/>
</dbReference>
<evidence type="ECO:0000259" key="1">
    <source>
        <dbReference type="PROSITE" id="PS50279"/>
    </source>
</evidence>
<dbReference type="EMBL" id="UYYA01000191">
    <property type="protein sequence ID" value="VDM52910.1"/>
    <property type="molecule type" value="Genomic_DNA"/>
</dbReference>
<dbReference type="InterPro" id="IPR003645">
    <property type="entry name" value="Fol_N"/>
</dbReference>
<dbReference type="Pfam" id="PF14625">
    <property type="entry name" value="Lustrin_cystein"/>
    <property type="match status" value="12"/>
</dbReference>
<sequence>MECDPTSSAKKPDPNSPESYLYCNLEGSFSRRKCLKGKIFNAKTVKCESIVNNRTNDDPFSQPLFQAPDDLCGSGIPLTILSAPMVCNPGISSCPDGYVCRMYERTGTSYCCQGSSPPIDKDLCGQGHVTYFETTGKPRSCVLSSSSSCPPGFGCTLVGGTITRCCGKDLGCLSNSAAFLHPKTKLHVECSPSDSCQNGFSCIRSKVLQKHICCSSSSDEWGKPDIKVLSISIFVSYLLFEFSSQYLSCCFPGVCPAGVPLGGGPTVCGKDNPCQDGYQCVTTGSFQYCCPSRENVCSLSRNGGVACASTRSSVSRYYFDVTTGSCRSFQFSQCGGNANNFNSLEECEGFCLDTQCQHGQAYRVGALNAICSLTATNACPNSHSCMTPVFGPSAICCPVPELTCNEMVSAGTPCYGSSMTVQRFYFNTKTRKCQAFQYYGCNGNGNNFPSLKSCHDHCVHEVETVCDGPAVLMDPNQQPQRCSGAVPCPSGYACNPEHYCCPFSETACSASLSKGDVCEGVPLRTMWYYDQKQAKCIEFSYNGCGGTANRFTSRKACTSTCVNSSLSGSCPRGMSPVIEYGDTTVKECTLNVMGTCPFSASCVRSTTNQPICCQAVTSCPNNRIPYVIPGSTSVVACNIETDECPAGNTCVESRFTLAFNQILFAYYIMFSISPCPAQLTTNGQTCTVNAIGDCPRNYLCFRDVGFKHGSCCRTGPPRCAIKQYVPVFLSGTQVQICQADLGGCPQNSRCITSNIPKVSICCQLYGSSSEFRSGSSNKLRNEFQVMARPHAQTKCRNGDRPLARAGVVFGCSFIQDDCPAGYKCEFSSTGQAVCCGDSESIRCPVGSSAFEYGGRPLACPAGSTKCPNGFACIPSMNPQYHLCCSMASFMMQAPPQCLRGTAFIDLALNRRQFCSPLRDSCPIGYHCMESNQAGQYICCSQSDLSEQFKGFCPPNQIPYVSREGFPPTCHMQLNPCPTTAPYICIYSAMKQDSYCCAPIDSSFPNIPNISMAASPMKGITPEITSVSASHPYAGMSQTFPGGQLLPPIGPIGIPDRIPGVNLEKILPPALTRVLGQMPTGIFAGNSNTNNMLSNAYGAVPGGCPIGSMALVRVDHTVVTCAEQSCPIGFMCLFAEKENRFQCCSLSSTNTALTKSDSSTQITPSEISTVCPQGFFLIDGKCLKVLFAGQKGCLSDKQCVAREPNATCDNGYCVCPVTKPLVHDGKCVSGCPEGFANIAGRCYDPTTVIFMDSVDGRENGTIGGYCLETLVEEKRCVVENSYCSEKTVTCQCKVGYSLDMDFDNKEDKPFFSDMNLSGVEPTTNSTLDDDEEIDKYLFQSDEFVTSFT</sequence>
<gene>
    <name evidence="2" type="ORF">ACOC_LOCUS1325</name>
</gene>
<dbReference type="Proteomes" id="UP000267027">
    <property type="component" value="Unassembled WGS sequence"/>
</dbReference>
<dbReference type="PROSITE" id="PS00280">
    <property type="entry name" value="BPTI_KUNITZ_1"/>
    <property type="match status" value="2"/>
</dbReference>
<dbReference type="SMART" id="SM00274">
    <property type="entry name" value="FOLN"/>
    <property type="match status" value="5"/>
</dbReference>
<dbReference type="SMART" id="SM00289">
    <property type="entry name" value="WR1"/>
    <property type="match status" value="16"/>
</dbReference>
<feature type="domain" description="BPTI/Kunitz inhibitor" evidence="1">
    <location>
        <begin position="508"/>
        <end position="561"/>
    </location>
</feature>
<dbReference type="CDD" id="cd00109">
    <property type="entry name" value="Kunitz-type"/>
    <property type="match status" value="2"/>
</dbReference>
<dbReference type="InterPro" id="IPR002223">
    <property type="entry name" value="Kunitz_BPTI"/>
</dbReference>
<dbReference type="GO" id="GO:0004867">
    <property type="term" value="F:serine-type endopeptidase inhibitor activity"/>
    <property type="evidence" value="ECO:0007669"/>
    <property type="project" value="InterPro"/>
</dbReference>
<evidence type="ECO:0000313" key="2">
    <source>
        <dbReference type="EMBL" id="VDM52910.1"/>
    </source>
</evidence>
<dbReference type="OrthoDB" id="5950222at2759"/>
<dbReference type="PROSITE" id="PS50279">
    <property type="entry name" value="BPTI_KUNITZ_2"/>
    <property type="match status" value="3"/>
</dbReference>
<reference evidence="4" key="1">
    <citation type="submission" date="2016-04" db="UniProtKB">
        <authorList>
            <consortium name="WormBaseParasite"/>
        </authorList>
    </citation>
    <scope>IDENTIFICATION</scope>
</reference>
<dbReference type="Pfam" id="PF01683">
    <property type="entry name" value="EB"/>
    <property type="match status" value="1"/>
</dbReference>
<proteinExistence type="predicted"/>
<dbReference type="InterPro" id="IPR006149">
    <property type="entry name" value="EB_dom"/>
</dbReference>
<dbReference type="InterPro" id="IPR036880">
    <property type="entry name" value="Kunitz_BPTI_sf"/>
</dbReference>
<feature type="domain" description="BPTI/Kunitz inhibitor" evidence="1">
    <location>
        <begin position="297"/>
        <end position="351"/>
    </location>
</feature>
<accession>A0A0R3PC30</accession>
<dbReference type="SMART" id="SM00131">
    <property type="entry name" value="KU"/>
    <property type="match status" value="3"/>
</dbReference>
<evidence type="ECO:0000313" key="3">
    <source>
        <dbReference type="Proteomes" id="UP000267027"/>
    </source>
</evidence>
<feature type="domain" description="BPTI/Kunitz inhibitor" evidence="1">
    <location>
        <begin position="404"/>
        <end position="458"/>
    </location>
</feature>
<dbReference type="PANTHER" id="PTHR46339">
    <property type="entry name" value="PROTEIN CBG15282-RELATED"/>
    <property type="match status" value="1"/>
</dbReference>
<organism evidence="4">
    <name type="scientific">Angiostrongylus costaricensis</name>
    <name type="common">Nematode worm</name>
    <dbReference type="NCBI Taxonomy" id="334426"/>
    <lineage>
        <taxon>Eukaryota</taxon>
        <taxon>Metazoa</taxon>
        <taxon>Ecdysozoa</taxon>
        <taxon>Nematoda</taxon>
        <taxon>Chromadorea</taxon>
        <taxon>Rhabditida</taxon>
        <taxon>Rhabditina</taxon>
        <taxon>Rhabditomorpha</taxon>
        <taxon>Strongyloidea</taxon>
        <taxon>Metastrongylidae</taxon>
        <taxon>Angiostrongylus</taxon>
    </lineage>
</organism>
<protein>
    <submittedName>
        <fullName evidence="4">Kunitz/Bovine pancreatic trypsin inhibitor domain protein</fullName>
    </submittedName>
</protein>
<dbReference type="InterPro" id="IPR020901">
    <property type="entry name" value="Prtase_inh_Kunz-CS"/>
</dbReference>
<reference evidence="2 3" key="2">
    <citation type="submission" date="2018-11" db="EMBL/GenBank/DDBJ databases">
        <authorList>
            <consortium name="Pathogen Informatics"/>
        </authorList>
    </citation>
    <scope>NUCLEOTIDE SEQUENCE [LARGE SCALE GENOMIC DNA]</scope>
    <source>
        <strain evidence="2 3">Costa Rica</strain>
    </source>
</reference>
<dbReference type="InterPro" id="IPR028150">
    <property type="entry name" value="Lustrin_cystein"/>
</dbReference>
<dbReference type="OMA" id="TNIVMDW"/>
<dbReference type="CDD" id="cd22593">
    <property type="entry name" value="Kunitz_conkunitzin"/>
    <property type="match status" value="1"/>
</dbReference>
<dbReference type="InterPro" id="IPR006150">
    <property type="entry name" value="Cys_repeat_1"/>
</dbReference>
<evidence type="ECO:0000313" key="4">
    <source>
        <dbReference type="WBParaSite" id="ACOC_0000132401-mRNA-1"/>
    </source>
</evidence>